<organism evidence="11 12">
    <name type="scientific">Micromonospora matsumotoense</name>
    <dbReference type="NCBI Taxonomy" id="121616"/>
    <lineage>
        <taxon>Bacteria</taxon>
        <taxon>Bacillati</taxon>
        <taxon>Actinomycetota</taxon>
        <taxon>Actinomycetes</taxon>
        <taxon>Micromonosporales</taxon>
        <taxon>Micromonosporaceae</taxon>
        <taxon>Micromonospora</taxon>
    </lineage>
</organism>
<feature type="transmembrane region" description="Helical" evidence="8">
    <location>
        <begin position="275"/>
        <end position="296"/>
    </location>
</feature>
<dbReference type="OrthoDB" id="9806127at2"/>
<dbReference type="PROSITE" id="PS50929">
    <property type="entry name" value="ABC_TM1F"/>
    <property type="match status" value="1"/>
</dbReference>
<feature type="transmembrane region" description="Helical" evidence="8">
    <location>
        <begin position="135"/>
        <end position="160"/>
    </location>
</feature>
<feature type="transmembrane region" description="Helical" evidence="8">
    <location>
        <begin position="247"/>
        <end position="269"/>
    </location>
</feature>
<dbReference type="PANTHER" id="PTHR24221">
    <property type="entry name" value="ATP-BINDING CASSETTE SUB-FAMILY B"/>
    <property type="match status" value="1"/>
</dbReference>
<dbReference type="InterPro" id="IPR017871">
    <property type="entry name" value="ABC_transporter-like_CS"/>
</dbReference>
<evidence type="ECO:0000256" key="3">
    <source>
        <dbReference type="ARBA" id="ARBA00022741"/>
    </source>
</evidence>
<sequence length="608" mass="61674">MSTGSAPAGRPERVVLRLARPYLGRLLGAGLLASATELAGLALMATATWLLMSAAGQPPLDRLTVAIVAVRALAVSRGVLRYTERLAGHDAVLRLITDVRARVFATLAARPTPAGQRTGDALSRLVSDVEAVQDLLLRVLVPGAAAALVGVLAVGGAALISLPSAGVLAVGLLVAGVALPVLATALTRRAADEVAPLRGALATDAVDLTHGAADLAAFGATGQALRAATRRADRLARLERRLAATGFAVDAAGVLVAGLTAAGVVLTALRADVAGVLVGVLAVGTLAAVEIALALVGAARQRTQLRAGLSRVAALLDEPTPETSPVQAAGPVVSGGPVDGGRPARSGGPGSAGAVARDVRFDGVVVRYREGAAPALAGFDLDLPAGRRIAVVGPSGAGKSTLAAVLTGAVRPDAGRVTLADRDVSAYPPEELPRAIGGLLAEAYVFHASVRENLLLGRPDADEAELSAAMRAAGLLEWVREQPDGWDTLVGEEGGQLSGGQRQRLALARALLAAPGVLVLDEPTEGLDPVAADTVLAGVLAATPAGRSVLLISHRLSGLAGMDEVVVLDAGRIVQRGRHTDLVTAPGWYRDQWVLQEAAERGYLALTP</sequence>
<accession>A0A1C5AQK0</accession>
<evidence type="ECO:0000256" key="2">
    <source>
        <dbReference type="ARBA" id="ARBA00022692"/>
    </source>
</evidence>
<evidence type="ECO:0000256" key="4">
    <source>
        <dbReference type="ARBA" id="ARBA00022840"/>
    </source>
</evidence>
<dbReference type="GO" id="GO:0140359">
    <property type="term" value="F:ABC-type transporter activity"/>
    <property type="evidence" value="ECO:0007669"/>
    <property type="project" value="InterPro"/>
</dbReference>
<dbReference type="GO" id="GO:0045454">
    <property type="term" value="P:cell redox homeostasis"/>
    <property type="evidence" value="ECO:0007669"/>
    <property type="project" value="InterPro"/>
</dbReference>
<keyword evidence="12" id="KW-1185">Reference proteome</keyword>
<evidence type="ECO:0000259" key="9">
    <source>
        <dbReference type="PROSITE" id="PS50893"/>
    </source>
</evidence>
<dbReference type="Gene3D" id="3.40.50.300">
    <property type="entry name" value="P-loop containing nucleotide triphosphate hydrolases"/>
    <property type="match status" value="1"/>
</dbReference>
<feature type="compositionally biased region" description="Low complexity" evidence="7">
    <location>
        <begin position="325"/>
        <end position="346"/>
    </location>
</feature>
<dbReference type="PROSITE" id="PS50893">
    <property type="entry name" value="ABC_TRANSPORTER_2"/>
    <property type="match status" value="1"/>
</dbReference>
<evidence type="ECO:0000256" key="8">
    <source>
        <dbReference type="SAM" id="Phobius"/>
    </source>
</evidence>
<keyword evidence="3" id="KW-0547">Nucleotide-binding</keyword>
<feature type="transmembrane region" description="Helical" evidence="8">
    <location>
        <begin position="166"/>
        <end position="186"/>
    </location>
</feature>
<dbReference type="InterPro" id="IPR003593">
    <property type="entry name" value="AAA+_ATPase"/>
</dbReference>
<feature type="domain" description="ABC transmembrane type-1" evidence="10">
    <location>
        <begin position="27"/>
        <end position="307"/>
    </location>
</feature>
<keyword evidence="4 11" id="KW-0067">ATP-binding</keyword>
<evidence type="ECO:0000313" key="12">
    <source>
        <dbReference type="Proteomes" id="UP000198797"/>
    </source>
</evidence>
<evidence type="ECO:0000256" key="5">
    <source>
        <dbReference type="ARBA" id="ARBA00022989"/>
    </source>
</evidence>
<dbReference type="STRING" id="121616.GA0070216_12235"/>
<dbReference type="EMBL" id="FMCU01000022">
    <property type="protein sequence ID" value="SCF47416.1"/>
    <property type="molecule type" value="Genomic_DNA"/>
</dbReference>
<evidence type="ECO:0000313" key="11">
    <source>
        <dbReference type="EMBL" id="SCF47416.1"/>
    </source>
</evidence>
<name>A0A1C5AQK0_9ACTN</name>
<dbReference type="InterPro" id="IPR027417">
    <property type="entry name" value="P-loop_NTPase"/>
</dbReference>
<dbReference type="NCBIfam" id="TIGR02868">
    <property type="entry name" value="CydC"/>
    <property type="match status" value="1"/>
</dbReference>
<dbReference type="InterPro" id="IPR039421">
    <property type="entry name" value="Type_1_exporter"/>
</dbReference>
<gene>
    <name evidence="11" type="ORF">GA0070216_12235</name>
</gene>
<comment type="subcellular location">
    <subcellularLocation>
        <location evidence="1">Cell membrane</location>
        <topology evidence="1">Multi-pass membrane protein</topology>
    </subcellularLocation>
</comment>
<dbReference type="AlphaFoldDB" id="A0A1C5AQK0"/>
<reference evidence="12" key="1">
    <citation type="submission" date="2016-06" db="EMBL/GenBank/DDBJ databases">
        <authorList>
            <person name="Varghese N."/>
            <person name="Submissions Spin"/>
        </authorList>
    </citation>
    <scope>NUCLEOTIDE SEQUENCE [LARGE SCALE GENOMIC DNA]</scope>
    <source>
        <strain evidence="12">DSM 44100</strain>
    </source>
</reference>
<keyword evidence="2 8" id="KW-0812">Transmembrane</keyword>
<proteinExistence type="predicted"/>
<dbReference type="SUPFAM" id="SSF90123">
    <property type="entry name" value="ABC transporter transmembrane region"/>
    <property type="match status" value="1"/>
</dbReference>
<feature type="transmembrane region" description="Helical" evidence="8">
    <location>
        <begin position="26"/>
        <end position="51"/>
    </location>
</feature>
<dbReference type="InterPro" id="IPR003439">
    <property type="entry name" value="ABC_transporter-like_ATP-bd"/>
</dbReference>
<dbReference type="GO" id="GO:0034775">
    <property type="term" value="P:glutathione transmembrane transport"/>
    <property type="evidence" value="ECO:0007669"/>
    <property type="project" value="InterPro"/>
</dbReference>
<dbReference type="PROSITE" id="PS00211">
    <property type="entry name" value="ABC_TRANSPORTER_1"/>
    <property type="match status" value="1"/>
</dbReference>
<dbReference type="PANTHER" id="PTHR24221:SF654">
    <property type="entry name" value="ATP-BINDING CASSETTE SUB-FAMILY B MEMBER 6"/>
    <property type="match status" value="1"/>
</dbReference>
<dbReference type="Pfam" id="PF00005">
    <property type="entry name" value="ABC_tran"/>
    <property type="match status" value="1"/>
</dbReference>
<keyword evidence="6 8" id="KW-0472">Membrane</keyword>
<feature type="domain" description="ABC transporter" evidence="9">
    <location>
        <begin position="359"/>
        <end position="595"/>
    </location>
</feature>
<evidence type="ECO:0000256" key="1">
    <source>
        <dbReference type="ARBA" id="ARBA00004651"/>
    </source>
</evidence>
<dbReference type="InterPro" id="IPR014223">
    <property type="entry name" value="ABC_CydC/D"/>
</dbReference>
<dbReference type="GO" id="GO:0016887">
    <property type="term" value="F:ATP hydrolysis activity"/>
    <property type="evidence" value="ECO:0007669"/>
    <property type="project" value="InterPro"/>
</dbReference>
<dbReference type="InterPro" id="IPR036640">
    <property type="entry name" value="ABC1_TM_sf"/>
</dbReference>
<feature type="region of interest" description="Disordered" evidence="7">
    <location>
        <begin position="320"/>
        <end position="352"/>
    </location>
</feature>
<dbReference type="Proteomes" id="UP000198797">
    <property type="component" value="Unassembled WGS sequence"/>
</dbReference>
<evidence type="ECO:0000256" key="7">
    <source>
        <dbReference type="SAM" id="MobiDB-lite"/>
    </source>
</evidence>
<feature type="transmembrane region" description="Helical" evidence="8">
    <location>
        <begin position="63"/>
        <end position="80"/>
    </location>
</feature>
<dbReference type="SMART" id="SM00382">
    <property type="entry name" value="AAA"/>
    <property type="match status" value="1"/>
</dbReference>
<dbReference type="Gene3D" id="1.20.1560.10">
    <property type="entry name" value="ABC transporter type 1, transmembrane domain"/>
    <property type="match status" value="1"/>
</dbReference>
<dbReference type="GO" id="GO:0034040">
    <property type="term" value="F:ATPase-coupled lipid transmembrane transporter activity"/>
    <property type="evidence" value="ECO:0007669"/>
    <property type="project" value="TreeGrafter"/>
</dbReference>
<dbReference type="GO" id="GO:0005886">
    <property type="term" value="C:plasma membrane"/>
    <property type="evidence" value="ECO:0007669"/>
    <property type="project" value="UniProtKB-SubCell"/>
</dbReference>
<protein>
    <submittedName>
        <fullName evidence="11">ATP-binding cassette, subfamily C, CydC</fullName>
    </submittedName>
</protein>
<dbReference type="RefSeq" id="WP_091252753.1">
    <property type="nucleotide sequence ID" value="NZ_FMCU01000022.1"/>
</dbReference>
<dbReference type="SUPFAM" id="SSF52540">
    <property type="entry name" value="P-loop containing nucleoside triphosphate hydrolases"/>
    <property type="match status" value="1"/>
</dbReference>
<dbReference type="InterPro" id="IPR011527">
    <property type="entry name" value="ABC1_TM_dom"/>
</dbReference>
<evidence type="ECO:0000256" key="6">
    <source>
        <dbReference type="ARBA" id="ARBA00023136"/>
    </source>
</evidence>
<evidence type="ECO:0000259" key="10">
    <source>
        <dbReference type="PROSITE" id="PS50929"/>
    </source>
</evidence>
<dbReference type="GO" id="GO:0005524">
    <property type="term" value="F:ATP binding"/>
    <property type="evidence" value="ECO:0007669"/>
    <property type="project" value="UniProtKB-KW"/>
</dbReference>
<keyword evidence="5 8" id="KW-1133">Transmembrane helix</keyword>